<dbReference type="PANTHER" id="PTHR43861">
    <property type="entry name" value="TRANS-ACONITATE 2-METHYLTRANSFERASE-RELATED"/>
    <property type="match status" value="1"/>
</dbReference>
<dbReference type="RefSeq" id="WP_188654053.1">
    <property type="nucleotide sequence ID" value="NZ_BMIN01000009.1"/>
</dbReference>
<evidence type="ECO:0000259" key="2">
    <source>
        <dbReference type="Pfam" id="PF13649"/>
    </source>
</evidence>
<dbReference type="CDD" id="cd02440">
    <property type="entry name" value="AdoMet_MTases"/>
    <property type="match status" value="1"/>
</dbReference>
<sequence>MENLDKIYNLEEYDDPARYDGQNNANKRDIPLLLKWAKKQDGPIIDLACGTGRATFPLARAGYDVTGIDVHQGMLEEAKRKTRAGDTINWILEDCADLNLHKKVDFIFTVGNSFQHFLTNDSQDGLLASVRRHLKENGVFIFGTRFPNAYELLSEPEEVFEHSYKDEETGVLVDVYHSSQYDALSQVQYNTTTRRYKNEFDEMINEEKSHIALRFVFPKEMKRLLEKHGLSILHIYGDWEEGPLTSTSKEMIYVCRK</sequence>
<keyword evidence="4" id="KW-1185">Reference proteome</keyword>
<dbReference type="InterPro" id="IPR029063">
    <property type="entry name" value="SAM-dependent_MTases_sf"/>
</dbReference>
<gene>
    <name evidence="3" type="ORF">GCM10011389_24080</name>
</gene>
<dbReference type="EMBL" id="BMIN01000009">
    <property type="protein sequence ID" value="GGD15561.1"/>
    <property type="molecule type" value="Genomic_DNA"/>
</dbReference>
<dbReference type="Proteomes" id="UP000642571">
    <property type="component" value="Unassembled WGS sequence"/>
</dbReference>
<dbReference type="SUPFAM" id="SSF53335">
    <property type="entry name" value="S-adenosyl-L-methionine-dependent methyltransferases"/>
    <property type="match status" value="1"/>
</dbReference>
<accession>A0ABQ1Q602</accession>
<comment type="caution">
    <text evidence="3">The sequence shown here is derived from an EMBL/GenBank/DDBJ whole genome shotgun (WGS) entry which is preliminary data.</text>
</comment>
<feature type="domain" description="Methyltransferase" evidence="2">
    <location>
        <begin position="44"/>
        <end position="138"/>
    </location>
</feature>
<keyword evidence="3" id="KW-0489">Methyltransferase</keyword>
<name>A0ABQ1Q602_9BACI</name>
<reference evidence="4" key="1">
    <citation type="journal article" date="2019" name="Int. J. Syst. Evol. Microbiol.">
        <title>The Global Catalogue of Microorganisms (GCM) 10K type strain sequencing project: providing services to taxonomists for standard genome sequencing and annotation.</title>
        <authorList>
            <consortium name="The Broad Institute Genomics Platform"/>
            <consortium name="The Broad Institute Genome Sequencing Center for Infectious Disease"/>
            <person name="Wu L."/>
            <person name="Ma J."/>
        </authorList>
    </citation>
    <scope>NUCLEOTIDE SEQUENCE [LARGE SCALE GENOMIC DNA]</scope>
    <source>
        <strain evidence="4">CGMCC 1.15353</strain>
    </source>
</reference>
<protein>
    <submittedName>
        <fullName evidence="3">Methyltransferase</fullName>
    </submittedName>
</protein>
<evidence type="ECO:0000313" key="4">
    <source>
        <dbReference type="Proteomes" id="UP000642571"/>
    </source>
</evidence>
<dbReference type="Gene3D" id="3.40.50.150">
    <property type="entry name" value="Vaccinia Virus protein VP39"/>
    <property type="match status" value="1"/>
</dbReference>
<evidence type="ECO:0000256" key="1">
    <source>
        <dbReference type="ARBA" id="ARBA00022679"/>
    </source>
</evidence>
<dbReference type="InterPro" id="IPR041698">
    <property type="entry name" value="Methyltransf_25"/>
</dbReference>
<dbReference type="GO" id="GO:0008168">
    <property type="term" value="F:methyltransferase activity"/>
    <property type="evidence" value="ECO:0007669"/>
    <property type="project" value="UniProtKB-KW"/>
</dbReference>
<organism evidence="3 4">
    <name type="scientific">Pontibacillus salipaludis</name>
    <dbReference type="NCBI Taxonomy" id="1697394"/>
    <lineage>
        <taxon>Bacteria</taxon>
        <taxon>Bacillati</taxon>
        <taxon>Bacillota</taxon>
        <taxon>Bacilli</taxon>
        <taxon>Bacillales</taxon>
        <taxon>Bacillaceae</taxon>
        <taxon>Pontibacillus</taxon>
    </lineage>
</organism>
<dbReference type="GO" id="GO:0032259">
    <property type="term" value="P:methylation"/>
    <property type="evidence" value="ECO:0007669"/>
    <property type="project" value="UniProtKB-KW"/>
</dbReference>
<proteinExistence type="predicted"/>
<keyword evidence="1" id="KW-0808">Transferase</keyword>
<evidence type="ECO:0000313" key="3">
    <source>
        <dbReference type="EMBL" id="GGD15561.1"/>
    </source>
</evidence>
<dbReference type="Pfam" id="PF13649">
    <property type="entry name" value="Methyltransf_25"/>
    <property type="match status" value="1"/>
</dbReference>
<dbReference type="Gene3D" id="2.20.25.110">
    <property type="entry name" value="S-adenosyl-L-methionine-dependent methyltransferases"/>
    <property type="match status" value="1"/>
</dbReference>